<dbReference type="AlphaFoldDB" id="A0AAN9AE47"/>
<keyword evidence="2" id="KW-1185">Reference proteome</keyword>
<protein>
    <submittedName>
        <fullName evidence="1">Uncharacterized protein</fullName>
    </submittedName>
</protein>
<evidence type="ECO:0000313" key="1">
    <source>
        <dbReference type="EMBL" id="KAK7085089.1"/>
    </source>
</evidence>
<name>A0AAN9AE47_HALRR</name>
<proteinExistence type="predicted"/>
<accession>A0AAN9AE47</accession>
<reference evidence="1 2" key="1">
    <citation type="submission" date="2023-11" db="EMBL/GenBank/DDBJ databases">
        <title>Halocaridina rubra genome assembly.</title>
        <authorList>
            <person name="Smith C."/>
        </authorList>
    </citation>
    <scope>NUCLEOTIDE SEQUENCE [LARGE SCALE GENOMIC DNA]</scope>
    <source>
        <strain evidence="1">EP-1</strain>
        <tissue evidence="1">Whole</tissue>
    </source>
</reference>
<dbReference type="EMBL" id="JAXCGZ010001903">
    <property type="protein sequence ID" value="KAK7085089.1"/>
    <property type="molecule type" value="Genomic_DNA"/>
</dbReference>
<gene>
    <name evidence="1" type="ORF">SK128_008315</name>
</gene>
<dbReference type="Proteomes" id="UP001381693">
    <property type="component" value="Unassembled WGS sequence"/>
</dbReference>
<sequence length="113" mass="13090">MKVEEKKRAFKEWLQCNSREKYERHREKNVETKQKGEEKLSLANVSELSVQGIYFVTSVLYLCLSLTAYNRLELVPISFPHHILTNASLIVEKATCLLHPRTMTLLALEENVA</sequence>
<evidence type="ECO:0000313" key="2">
    <source>
        <dbReference type="Proteomes" id="UP001381693"/>
    </source>
</evidence>
<organism evidence="1 2">
    <name type="scientific">Halocaridina rubra</name>
    <name type="common">Hawaiian red shrimp</name>
    <dbReference type="NCBI Taxonomy" id="373956"/>
    <lineage>
        <taxon>Eukaryota</taxon>
        <taxon>Metazoa</taxon>
        <taxon>Ecdysozoa</taxon>
        <taxon>Arthropoda</taxon>
        <taxon>Crustacea</taxon>
        <taxon>Multicrustacea</taxon>
        <taxon>Malacostraca</taxon>
        <taxon>Eumalacostraca</taxon>
        <taxon>Eucarida</taxon>
        <taxon>Decapoda</taxon>
        <taxon>Pleocyemata</taxon>
        <taxon>Caridea</taxon>
        <taxon>Atyoidea</taxon>
        <taxon>Atyidae</taxon>
        <taxon>Halocaridina</taxon>
    </lineage>
</organism>
<comment type="caution">
    <text evidence="1">The sequence shown here is derived from an EMBL/GenBank/DDBJ whole genome shotgun (WGS) entry which is preliminary data.</text>
</comment>